<dbReference type="Proteomes" id="UP000789572">
    <property type="component" value="Unassembled WGS sequence"/>
</dbReference>
<organism evidence="1 2">
    <name type="scientific">Paraglomus occultum</name>
    <dbReference type="NCBI Taxonomy" id="144539"/>
    <lineage>
        <taxon>Eukaryota</taxon>
        <taxon>Fungi</taxon>
        <taxon>Fungi incertae sedis</taxon>
        <taxon>Mucoromycota</taxon>
        <taxon>Glomeromycotina</taxon>
        <taxon>Glomeromycetes</taxon>
        <taxon>Paraglomerales</taxon>
        <taxon>Paraglomeraceae</taxon>
        <taxon>Paraglomus</taxon>
    </lineage>
</organism>
<accession>A0A9N9EHQ4</accession>
<keyword evidence="2" id="KW-1185">Reference proteome</keyword>
<reference evidence="1" key="1">
    <citation type="submission" date="2021-06" db="EMBL/GenBank/DDBJ databases">
        <authorList>
            <person name="Kallberg Y."/>
            <person name="Tangrot J."/>
            <person name="Rosling A."/>
        </authorList>
    </citation>
    <scope>NUCLEOTIDE SEQUENCE</scope>
    <source>
        <strain evidence="1">IA702</strain>
    </source>
</reference>
<protein>
    <submittedName>
        <fullName evidence="1">3109_t:CDS:1</fullName>
    </submittedName>
</protein>
<proteinExistence type="predicted"/>
<name>A0A9N9EHQ4_9GLOM</name>
<evidence type="ECO:0000313" key="2">
    <source>
        <dbReference type="Proteomes" id="UP000789572"/>
    </source>
</evidence>
<dbReference type="AlphaFoldDB" id="A0A9N9EHQ4"/>
<gene>
    <name evidence="1" type="ORF">POCULU_LOCUS11314</name>
</gene>
<sequence>SYNNMPFKYYVEAISGVKHDEEPYAGREASKAMQYFPELETLDNVKLGNREPEDFNEHSR</sequence>
<dbReference type="EMBL" id="CAJVPJ010007773">
    <property type="protein sequence ID" value="CAG8677547.1"/>
    <property type="molecule type" value="Genomic_DNA"/>
</dbReference>
<feature type="non-terminal residue" evidence="1">
    <location>
        <position position="60"/>
    </location>
</feature>
<feature type="non-terminal residue" evidence="1">
    <location>
        <position position="1"/>
    </location>
</feature>
<comment type="caution">
    <text evidence="1">The sequence shown here is derived from an EMBL/GenBank/DDBJ whole genome shotgun (WGS) entry which is preliminary data.</text>
</comment>
<evidence type="ECO:0000313" key="1">
    <source>
        <dbReference type="EMBL" id="CAG8677547.1"/>
    </source>
</evidence>